<dbReference type="EMBL" id="BK016015">
    <property type="protein sequence ID" value="DAF89660.1"/>
    <property type="molecule type" value="Genomic_DNA"/>
</dbReference>
<accession>A0A8S5U5D5</accession>
<sequence>MKEYYRMVIELCKQSIHQVNSEKSLEVLVELEKAITTARIKGLPFEELQELKADVEQLRTMCA</sequence>
<organism evidence="1">
    <name type="scientific">Siphoviridae sp. ctCS019</name>
    <dbReference type="NCBI Taxonomy" id="2825378"/>
    <lineage>
        <taxon>Viruses</taxon>
        <taxon>Duplodnaviria</taxon>
        <taxon>Heunggongvirae</taxon>
        <taxon>Uroviricota</taxon>
        <taxon>Caudoviricetes</taxon>
    </lineage>
</organism>
<protein>
    <submittedName>
        <fullName evidence="1">Uncharacterized protein</fullName>
    </submittedName>
</protein>
<name>A0A8S5U5D5_9CAUD</name>
<reference evidence="1" key="1">
    <citation type="journal article" date="2021" name="Proc. Natl. Acad. Sci. U.S.A.">
        <title>A Catalog of Tens of Thousands of Viruses from Human Metagenomes Reveals Hidden Associations with Chronic Diseases.</title>
        <authorList>
            <person name="Tisza M.J."/>
            <person name="Buck C.B."/>
        </authorList>
    </citation>
    <scope>NUCLEOTIDE SEQUENCE</scope>
    <source>
        <strain evidence="1">CtCS019</strain>
    </source>
</reference>
<evidence type="ECO:0000313" key="1">
    <source>
        <dbReference type="EMBL" id="DAF89660.1"/>
    </source>
</evidence>
<proteinExistence type="predicted"/>